<feature type="transmembrane region" description="Helical" evidence="7">
    <location>
        <begin position="466"/>
        <end position="490"/>
    </location>
</feature>
<dbReference type="GO" id="GO:0022857">
    <property type="term" value="F:transmembrane transporter activity"/>
    <property type="evidence" value="ECO:0007669"/>
    <property type="project" value="InterPro"/>
</dbReference>
<evidence type="ECO:0000256" key="6">
    <source>
        <dbReference type="SAM" id="MobiDB-lite"/>
    </source>
</evidence>
<reference evidence="9 10" key="1">
    <citation type="submission" date="2017-10" db="EMBL/GenBank/DDBJ databases">
        <title>Comparative genomics in systemic dimorphic fungi from Ajellomycetaceae.</title>
        <authorList>
            <person name="Munoz J.F."/>
            <person name="Mcewen J.G."/>
            <person name="Clay O.K."/>
            <person name="Cuomo C.A."/>
        </authorList>
    </citation>
    <scope>NUCLEOTIDE SEQUENCE [LARGE SCALE GENOMIC DNA]</scope>
    <source>
        <strain evidence="9 10">UAMH7299</strain>
    </source>
</reference>
<dbReference type="PANTHER" id="PTHR23501:SF177">
    <property type="entry name" value="MAJOR FACILITATOR SUPERFAMILY (MFS) PROFILE DOMAIN-CONTAINING PROTEIN-RELATED"/>
    <property type="match status" value="1"/>
</dbReference>
<keyword evidence="4 7" id="KW-1133">Transmembrane helix</keyword>
<feature type="transmembrane region" description="Helical" evidence="7">
    <location>
        <begin position="231"/>
        <end position="251"/>
    </location>
</feature>
<feature type="compositionally biased region" description="Basic and acidic residues" evidence="6">
    <location>
        <begin position="585"/>
        <end position="603"/>
    </location>
</feature>
<evidence type="ECO:0000256" key="7">
    <source>
        <dbReference type="SAM" id="Phobius"/>
    </source>
</evidence>
<feature type="region of interest" description="Disordered" evidence="6">
    <location>
        <begin position="567"/>
        <end position="609"/>
    </location>
</feature>
<evidence type="ECO:0000256" key="5">
    <source>
        <dbReference type="ARBA" id="ARBA00023136"/>
    </source>
</evidence>
<evidence type="ECO:0000313" key="10">
    <source>
        <dbReference type="Proteomes" id="UP000224634"/>
    </source>
</evidence>
<sequence>MEADIFDLKRPTEKSSSMVASSSGNENDEDLRDGNMSEPTPPPTGSVAVAAEVTPNGVDTGAGKKEVEYVRGIRLFLIIFALLMGIFLVALDMSIIATAIPKISNEFRSLDEIGWYGSGFFLTLASFISFWAKAYQLLPIKWPFLTAYTIFSLGSLICGLSTVSQMLIAGRVIQGIGGAGMTQGCYTIVALIVPPRKVAVYMGIFGSAFAFSSVAGPLLGGAFTEKVSWRWCFYINVPIAGTAIAILALCFRTPAHSIPPPISIKRTLAMADFPGITALIGSMVALFLALEWGGVSRSWSSAPVLATLVVGSVLTCAVVVIEWFQGERALVPPRLIGKRNMAACCAYTFLFAAFSRVYNIPIYFQAIDGVSPTESGIRVLATILPVSLFTFVGAATVQRIGYYQIYLIIAGTLATIGSGLIYTFYIGTPAPMYIGYQVILGVGVGLAMQVPVIFAQTTAKQEDMAMAMSVALTLYFLGGAYGISVAQNIFANRLLQTLPDLAPDVSPRLILQAGAYSLERVANSPQELLGIRLAYLHGLKGAWIMSIVASGLSAFAGLAADWKPLKRVENSGGSPGGSGEASMEEGERGMESDGDNNAEKGTRSGETAS</sequence>
<evidence type="ECO:0000256" key="3">
    <source>
        <dbReference type="ARBA" id="ARBA00022692"/>
    </source>
</evidence>
<feature type="transmembrane region" description="Helical" evidence="7">
    <location>
        <begin position="113"/>
        <end position="132"/>
    </location>
</feature>
<feature type="compositionally biased region" description="Polar residues" evidence="6">
    <location>
        <begin position="14"/>
        <end position="25"/>
    </location>
</feature>
<dbReference type="CDD" id="cd17502">
    <property type="entry name" value="MFS_Azr1_MDR_like"/>
    <property type="match status" value="1"/>
</dbReference>
<evidence type="ECO:0000256" key="1">
    <source>
        <dbReference type="ARBA" id="ARBA00004141"/>
    </source>
</evidence>
<dbReference type="Proteomes" id="UP000224634">
    <property type="component" value="Unassembled WGS sequence"/>
</dbReference>
<evidence type="ECO:0000256" key="4">
    <source>
        <dbReference type="ARBA" id="ARBA00022989"/>
    </source>
</evidence>
<dbReference type="InterPro" id="IPR011701">
    <property type="entry name" value="MFS"/>
</dbReference>
<dbReference type="AlphaFoldDB" id="A0A2B7Y0E6"/>
<feature type="transmembrane region" description="Helical" evidence="7">
    <location>
        <begin position="542"/>
        <end position="560"/>
    </location>
</feature>
<comment type="caution">
    <text evidence="9">The sequence shown here is derived from an EMBL/GenBank/DDBJ whole genome shotgun (WGS) entry which is preliminary data.</text>
</comment>
<feature type="transmembrane region" description="Helical" evidence="7">
    <location>
        <begin position="271"/>
        <end position="290"/>
    </location>
</feature>
<evidence type="ECO:0000313" key="9">
    <source>
        <dbReference type="EMBL" id="PGH14665.1"/>
    </source>
</evidence>
<dbReference type="EMBL" id="PDNA01000091">
    <property type="protein sequence ID" value="PGH14665.1"/>
    <property type="molecule type" value="Genomic_DNA"/>
</dbReference>
<dbReference type="PANTHER" id="PTHR23501">
    <property type="entry name" value="MAJOR FACILITATOR SUPERFAMILY"/>
    <property type="match status" value="1"/>
</dbReference>
<dbReference type="PROSITE" id="PS50850">
    <property type="entry name" value="MFS"/>
    <property type="match status" value="1"/>
</dbReference>
<evidence type="ECO:0000259" key="8">
    <source>
        <dbReference type="PROSITE" id="PS50850"/>
    </source>
</evidence>
<feature type="transmembrane region" description="Helical" evidence="7">
    <location>
        <begin position="433"/>
        <end position="454"/>
    </location>
</feature>
<feature type="compositionally biased region" description="Basic and acidic residues" evidence="6">
    <location>
        <begin position="1"/>
        <end position="13"/>
    </location>
</feature>
<feature type="transmembrane region" description="Helical" evidence="7">
    <location>
        <begin position="376"/>
        <end position="397"/>
    </location>
</feature>
<proteinExistence type="predicted"/>
<keyword evidence="5 7" id="KW-0472">Membrane</keyword>
<feature type="transmembrane region" description="Helical" evidence="7">
    <location>
        <begin position="75"/>
        <end position="101"/>
    </location>
</feature>
<feature type="region of interest" description="Disordered" evidence="6">
    <location>
        <begin position="1"/>
        <end position="48"/>
    </location>
</feature>
<dbReference type="SUPFAM" id="SSF103473">
    <property type="entry name" value="MFS general substrate transporter"/>
    <property type="match status" value="1"/>
</dbReference>
<accession>A0A2B7Y0E6</accession>
<keyword evidence="2" id="KW-0813">Transport</keyword>
<gene>
    <name evidence="9" type="ORF">AJ80_05846</name>
</gene>
<keyword evidence="10" id="KW-1185">Reference proteome</keyword>
<comment type="subcellular location">
    <subcellularLocation>
        <location evidence="1">Membrane</location>
        <topology evidence="1">Multi-pass membrane protein</topology>
    </subcellularLocation>
</comment>
<dbReference type="OrthoDB" id="10021397at2759"/>
<protein>
    <recommendedName>
        <fullName evidence="8">Major facilitator superfamily (MFS) profile domain-containing protein</fullName>
    </recommendedName>
</protein>
<dbReference type="InterPro" id="IPR036259">
    <property type="entry name" value="MFS_trans_sf"/>
</dbReference>
<feature type="transmembrane region" description="Helical" evidence="7">
    <location>
        <begin position="144"/>
        <end position="166"/>
    </location>
</feature>
<dbReference type="Gene3D" id="1.20.1250.20">
    <property type="entry name" value="MFS general substrate transporter like domains"/>
    <property type="match status" value="1"/>
</dbReference>
<feature type="transmembrane region" description="Helical" evidence="7">
    <location>
        <begin position="344"/>
        <end position="364"/>
    </location>
</feature>
<name>A0A2B7Y0E6_POLH7</name>
<feature type="transmembrane region" description="Helical" evidence="7">
    <location>
        <begin position="404"/>
        <end position="427"/>
    </location>
</feature>
<dbReference type="Gene3D" id="1.20.1720.10">
    <property type="entry name" value="Multidrug resistance protein D"/>
    <property type="match status" value="1"/>
</dbReference>
<feature type="transmembrane region" description="Helical" evidence="7">
    <location>
        <begin position="172"/>
        <end position="193"/>
    </location>
</feature>
<keyword evidence="3 7" id="KW-0812">Transmembrane</keyword>
<evidence type="ECO:0000256" key="2">
    <source>
        <dbReference type="ARBA" id="ARBA00022448"/>
    </source>
</evidence>
<feature type="domain" description="Major facilitator superfamily (MFS) profile" evidence="8">
    <location>
        <begin position="78"/>
        <end position="525"/>
    </location>
</feature>
<dbReference type="Pfam" id="PF07690">
    <property type="entry name" value="MFS_1"/>
    <property type="match status" value="1"/>
</dbReference>
<dbReference type="GO" id="GO:0005886">
    <property type="term" value="C:plasma membrane"/>
    <property type="evidence" value="ECO:0007669"/>
    <property type="project" value="TreeGrafter"/>
</dbReference>
<dbReference type="PRINTS" id="PR01036">
    <property type="entry name" value="TCRTETB"/>
</dbReference>
<feature type="transmembrane region" description="Helical" evidence="7">
    <location>
        <begin position="302"/>
        <end position="324"/>
    </location>
</feature>
<organism evidence="9 10">
    <name type="scientific">Polytolypa hystricis (strain UAMH7299)</name>
    <dbReference type="NCBI Taxonomy" id="1447883"/>
    <lineage>
        <taxon>Eukaryota</taxon>
        <taxon>Fungi</taxon>
        <taxon>Dikarya</taxon>
        <taxon>Ascomycota</taxon>
        <taxon>Pezizomycotina</taxon>
        <taxon>Eurotiomycetes</taxon>
        <taxon>Eurotiomycetidae</taxon>
        <taxon>Onygenales</taxon>
        <taxon>Onygenales incertae sedis</taxon>
        <taxon>Polytolypa</taxon>
    </lineage>
</organism>
<feature type="transmembrane region" description="Helical" evidence="7">
    <location>
        <begin position="200"/>
        <end position="219"/>
    </location>
</feature>
<dbReference type="InterPro" id="IPR020846">
    <property type="entry name" value="MFS_dom"/>
</dbReference>